<dbReference type="PANTHER" id="PTHR30537">
    <property type="entry name" value="HTH-TYPE TRANSCRIPTIONAL REGULATOR"/>
    <property type="match status" value="1"/>
</dbReference>
<keyword evidence="4" id="KW-0804">Transcription</keyword>
<dbReference type="Gene3D" id="3.40.190.10">
    <property type="entry name" value="Periplasmic binding protein-like II"/>
    <property type="match status" value="2"/>
</dbReference>
<dbReference type="RefSeq" id="WP_105863765.1">
    <property type="nucleotide sequence ID" value="NZ_PUEJ01000007.1"/>
</dbReference>
<dbReference type="InterPro" id="IPR058163">
    <property type="entry name" value="LysR-type_TF_proteobact-type"/>
</dbReference>
<evidence type="ECO:0000259" key="5">
    <source>
        <dbReference type="PROSITE" id="PS50931"/>
    </source>
</evidence>
<dbReference type="Proteomes" id="UP000237682">
    <property type="component" value="Unassembled WGS sequence"/>
</dbReference>
<dbReference type="InterPro" id="IPR036388">
    <property type="entry name" value="WH-like_DNA-bd_sf"/>
</dbReference>
<name>A0A2S9Q8X9_9HYPH</name>
<keyword evidence="2" id="KW-0805">Transcription regulation</keyword>
<dbReference type="PROSITE" id="PS50931">
    <property type="entry name" value="HTH_LYSR"/>
    <property type="match status" value="1"/>
</dbReference>
<dbReference type="GO" id="GO:0006351">
    <property type="term" value="P:DNA-templated transcription"/>
    <property type="evidence" value="ECO:0007669"/>
    <property type="project" value="TreeGrafter"/>
</dbReference>
<dbReference type="SUPFAM" id="SSF53850">
    <property type="entry name" value="Periplasmic binding protein-like II"/>
    <property type="match status" value="1"/>
</dbReference>
<dbReference type="GO" id="GO:0043565">
    <property type="term" value="F:sequence-specific DNA binding"/>
    <property type="evidence" value="ECO:0007669"/>
    <property type="project" value="TreeGrafter"/>
</dbReference>
<dbReference type="Pfam" id="PF03466">
    <property type="entry name" value="LysR_substrate"/>
    <property type="match status" value="1"/>
</dbReference>
<dbReference type="Gene3D" id="1.10.10.10">
    <property type="entry name" value="Winged helix-like DNA-binding domain superfamily/Winged helix DNA-binding domain"/>
    <property type="match status" value="1"/>
</dbReference>
<dbReference type="AlphaFoldDB" id="A0A2S9Q8X9"/>
<keyword evidence="7" id="KW-1185">Reference proteome</keyword>
<proteinExistence type="inferred from homology"/>
<comment type="caution">
    <text evidence="6">The sequence shown here is derived from an EMBL/GenBank/DDBJ whole genome shotgun (WGS) entry which is preliminary data.</text>
</comment>
<dbReference type="InterPro" id="IPR005119">
    <property type="entry name" value="LysR_subst-bd"/>
</dbReference>
<accession>A0A2S9Q8X9</accession>
<dbReference type="OrthoDB" id="9807765at2"/>
<gene>
    <name evidence="6" type="ORF">C5L14_19625</name>
</gene>
<evidence type="ECO:0000256" key="2">
    <source>
        <dbReference type="ARBA" id="ARBA00023015"/>
    </source>
</evidence>
<dbReference type="Pfam" id="PF00126">
    <property type="entry name" value="HTH_1"/>
    <property type="match status" value="1"/>
</dbReference>
<dbReference type="PANTHER" id="PTHR30537:SF79">
    <property type="entry name" value="TRANSCRIPTIONAL REGULATOR-RELATED"/>
    <property type="match status" value="1"/>
</dbReference>
<dbReference type="InterPro" id="IPR036390">
    <property type="entry name" value="WH_DNA-bd_sf"/>
</dbReference>
<evidence type="ECO:0000313" key="6">
    <source>
        <dbReference type="EMBL" id="PRH85770.1"/>
    </source>
</evidence>
<evidence type="ECO:0000256" key="4">
    <source>
        <dbReference type="ARBA" id="ARBA00023163"/>
    </source>
</evidence>
<organism evidence="6 7">
    <name type="scientific">Labrys okinawensis</name>
    <dbReference type="NCBI Taxonomy" id="346911"/>
    <lineage>
        <taxon>Bacteria</taxon>
        <taxon>Pseudomonadati</taxon>
        <taxon>Pseudomonadota</taxon>
        <taxon>Alphaproteobacteria</taxon>
        <taxon>Hyphomicrobiales</taxon>
        <taxon>Xanthobacteraceae</taxon>
        <taxon>Labrys</taxon>
    </lineage>
</organism>
<dbReference type="PRINTS" id="PR00039">
    <property type="entry name" value="HTHLYSR"/>
</dbReference>
<evidence type="ECO:0000256" key="1">
    <source>
        <dbReference type="ARBA" id="ARBA00009437"/>
    </source>
</evidence>
<comment type="similarity">
    <text evidence="1">Belongs to the LysR transcriptional regulatory family.</text>
</comment>
<protein>
    <recommendedName>
        <fullName evidence="5">HTH lysR-type domain-containing protein</fullName>
    </recommendedName>
</protein>
<keyword evidence="3" id="KW-0238">DNA-binding</keyword>
<dbReference type="EMBL" id="PUEJ01000007">
    <property type="protein sequence ID" value="PRH85770.1"/>
    <property type="molecule type" value="Genomic_DNA"/>
</dbReference>
<evidence type="ECO:0000256" key="3">
    <source>
        <dbReference type="ARBA" id="ARBA00023125"/>
    </source>
</evidence>
<dbReference type="InterPro" id="IPR000847">
    <property type="entry name" value="LysR_HTH_N"/>
</dbReference>
<reference evidence="6 7" key="1">
    <citation type="submission" date="2018-02" db="EMBL/GenBank/DDBJ databases">
        <title>Whole genome sequencing of endophytic bacterium.</title>
        <authorList>
            <person name="Eedara R."/>
            <person name="Podile A.R."/>
        </authorList>
    </citation>
    <scope>NUCLEOTIDE SEQUENCE [LARGE SCALE GENOMIC DNA]</scope>
    <source>
        <strain evidence="6 7">RP1T</strain>
    </source>
</reference>
<dbReference type="SUPFAM" id="SSF46785">
    <property type="entry name" value="Winged helix' DNA-binding domain"/>
    <property type="match status" value="1"/>
</dbReference>
<sequence>MRNLPLGVLRTFEAAARHESLTKAAGELALTDSAVSHQLRRLEEVLGYPLFHKAGRGVVLTDAGRVFAKTVSAALQDITNTALRLSEADQDGGRIGIACPPMFASGWLAKNLADFCQDHLAVECHIKLTENHRIHELVDADIGIVFGAGGWDDKWSAQLAHVSIMPVCSPTLFQRIGRRITSPVELRSAILLHWDDGSEWRRWLSEAGERDFSPYSRHLYCSDLGMAIDLAINGTGVALASDTLSGADVRNGTLLRPFSTAIDAFGGWYVVSTHAGLQRSGVRLFLRWLLARFGKDAAAWEIG</sequence>
<feature type="domain" description="HTH lysR-type" evidence="5">
    <location>
        <begin position="4"/>
        <end position="61"/>
    </location>
</feature>
<evidence type="ECO:0000313" key="7">
    <source>
        <dbReference type="Proteomes" id="UP000237682"/>
    </source>
</evidence>
<dbReference type="GO" id="GO:0003700">
    <property type="term" value="F:DNA-binding transcription factor activity"/>
    <property type="evidence" value="ECO:0007669"/>
    <property type="project" value="InterPro"/>
</dbReference>